<dbReference type="STRING" id="27835.A0A0N4XMI9"/>
<dbReference type="SUPFAM" id="SSF56042">
    <property type="entry name" value="PurM C-terminal domain-like"/>
    <property type="match status" value="1"/>
</dbReference>
<evidence type="ECO:0000259" key="7">
    <source>
        <dbReference type="Pfam" id="PF02769"/>
    </source>
</evidence>
<keyword evidence="3" id="KW-0436">Ligase</keyword>
<dbReference type="InterPro" id="IPR036676">
    <property type="entry name" value="PurM-like_C_sf"/>
</dbReference>
<gene>
    <name evidence="8" type="ORF">NBR_LOCUS3742</name>
</gene>
<evidence type="ECO:0000259" key="6">
    <source>
        <dbReference type="Pfam" id="PF00586"/>
    </source>
</evidence>
<dbReference type="InterPro" id="IPR036921">
    <property type="entry name" value="PurM-like_N_sf"/>
</dbReference>
<name>A0A0N4XMI9_NIPBR</name>
<dbReference type="EC" id="6.3.3.1" evidence="2"/>
<dbReference type="InterPro" id="IPR016188">
    <property type="entry name" value="PurM-like_N"/>
</dbReference>
<keyword evidence="5" id="KW-0067">ATP-binding</keyword>
<sequence>MCVNDVLCHCAAPIAFVDYYVTGHLNRQKAREVVASIAKACSESDCSLVGGETAEMPGVYLPSQWDLAGCAVALREANWPKLPDTKRMQVGDILIGLPSSGMHSNGFSLVRKVIETSGLSYADRAPWDPQQTFGTCLKWQD</sequence>
<reference evidence="10" key="1">
    <citation type="submission" date="2017-02" db="UniProtKB">
        <authorList>
            <consortium name="WormBaseParasite"/>
        </authorList>
    </citation>
    <scope>IDENTIFICATION</scope>
</reference>
<reference evidence="8 9" key="2">
    <citation type="submission" date="2018-11" db="EMBL/GenBank/DDBJ databases">
        <authorList>
            <consortium name="Pathogen Informatics"/>
        </authorList>
    </citation>
    <scope>NUCLEOTIDE SEQUENCE [LARGE SCALE GENOMIC DNA]</scope>
</reference>
<comment type="pathway">
    <text evidence="1">Purine metabolism; IMP biosynthesis via de novo pathway; 5-amino-1-(5-phospho-D-ribosyl)imidazole from N(2)-formyl-N(1)-(5-phospho-D-ribosyl)glycinamide: step 2/2.</text>
</comment>
<dbReference type="EMBL" id="UYSL01005990">
    <property type="protein sequence ID" value="VDL67331.1"/>
    <property type="molecule type" value="Genomic_DNA"/>
</dbReference>
<feature type="domain" description="PurM-like C-terminal" evidence="7">
    <location>
        <begin position="89"/>
        <end position="122"/>
    </location>
</feature>
<dbReference type="GO" id="GO:0006189">
    <property type="term" value="P:'de novo' IMP biosynthetic process"/>
    <property type="evidence" value="ECO:0007669"/>
    <property type="project" value="UniProtKB-UniPathway"/>
</dbReference>
<evidence type="ECO:0000256" key="3">
    <source>
        <dbReference type="ARBA" id="ARBA00022598"/>
    </source>
</evidence>
<dbReference type="Pfam" id="PF02769">
    <property type="entry name" value="AIRS_C"/>
    <property type="match status" value="1"/>
</dbReference>
<evidence type="ECO:0000313" key="10">
    <source>
        <dbReference type="WBParaSite" id="NBR_0000374101-mRNA-1"/>
    </source>
</evidence>
<dbReference type="AlphaFoldDB" id="A0A0N4XMI9"/>
<dbReference type="Gene3D" id="3.90.650.10">
    <property type="entry name" value="PurM-like C-terminal domain"/>
    <property type="match status" value="1"/>
</dbReference>
<dbReference type="GO" id="GO:0004637">
    <property type="term" value="F:phosphoribosylamine-glycine ligase activity"/>
    <property type="evidence" value="ECO:0007669"/>
    <property type="project" value="TreeGrafter"/>
</dbReference>
<feature type="domain" description="PurM-like N-terminal" evidence="6">
    <location>
        <begin position="1"/>
        <end position="59"/>
    </location>
</feature>
<evidence type="ECO:0000313" key="9">
    <source>
        <dbReference type="Proteomes" id="UP000271162"/>
    </source>
</evidence>
<proteinExistence type="predicted"/>
<dbReference type="GO" id="GO:0005524">
    <property type="term" value="F:ATP binding"/>
    <property type="evidence" value="ECO:0007669"/>
    <property type="project" value="UniProtKB-KW"/>
</dbReference>
<accession>A0A0N4XMI9</accession>
<dbReference type="Gene3D" id="3.30.1330.10">
    <property type="entry name" value="PurM-like, N-terminal domain"/>
    <property type="match status" value="1"/>
</dbReference>
<dbReference type="Proteomes" id="UP000271162">
    <property type="component" value="Unassembled WGS sequence"/>
</dbReference>
<keyword evidence="4" id="KW-0547">Nucleotide-binding</keyword>
<keyword evidence="9" id="KW-1185">Reference proteome</keyword>
<dbReference type="UniPathway" id="UPA00074">
    <property type="reaction ID" value="UER00129"/>
</dbReference>
<dbReference type="PANTHER" id="PTHR10520:SF12">
    <property type="entry name" value="TRIFUNCTIONAL PURINE BIOSYNTHETIC PROTEIN ADENOSINE-3"/>
    <property type="match status" value="1"/>
</dbReference>
<dbReference type="InterPro" id="IPR004733">
    <property type="entry name" value="PurM_cligase"/>
</dbReference>
<dbReference type="SUPFAM" id="SSF55326">
    <property type="entry name" value="PurM N-terminal domain-like"/>
    <property type="match status" value="1"/>
</dbReference>
<evidence type="ECO:0000256" key="2">
    <source>
        <dbReference type="ARBA" id="ARBA00013047"/>
    </source>
</evidence>
<protein>
    <recommendedName>
        <fullName evidence="2">phosphoribosylformylglycinamidine cyclo-ligase</fullName>
        <ecNumber evidence="2">6.3.3.1</ecNumber>
    </recommendedName>
</protein>
<evidence type="ECO:0000313" key="8">
    <source>
        <dbReference type="EMBL" id="VDL67331.1"/>
    </source>
</evidence>
<dbReference type="GO" id="GO:0046084">
    <property type="term" value="P:adenine biosynthetic process"/>
    <property type="evidence" value="ECO:0007669"/>
    <property type="project" value="TreeGrafter"/>
</dbReference>
<dbReference type="InterPro" id="IPR010918">
    <property type="entry name" value="PurM-like_C_dom"/>
</dbReference>
<evidence type="ECO:0000256" key="1">
    <source>
        <dbReference type="ARBA" id="ARBA00004686"/>
    </source>
</evidence>
<evidence type="ECO:0000256" key="4">
    <source>
        <dbReference type="ARBA" id="ARBA00022741"/>
    </source>
</evidence>
<dbReference type="Pfam" id="PF00586">
    <property type="entry name" value="AIRS"/>
    <property type="match status" value="1"/>
</dbReference>
<dbReference type="GO" id="GO:0005829">
    <property type="term" value="C:cytosol"/>
    <property type="evidence" value="ECO:0007669"/>
    <property type="project" value="TreeGrafter"/>
</dbReference>
<dbReference type="WBParaSite" id="NBR_0000374101-mRNA-1">
    <property type="protein sequence ID" value="NBR_0000374101-mRNA-1"/>
    <property type="gene ID" value="NBR_0000374101"/>
</dbReference>
<dbReference type="GO" id="GO:0004641">
    <property type="term" value="F:phosphoribosylformylglycinamidine cyclo-ligase activity"/>
    <property type="evidence" value="ECO:0007669"/>
    <property type="project" value="UniProtKB-EC"/>
</dbReference>
<organism evidence="10">
    <name type="scientific">Nippostrongylus brasiliensis</name>
    <name type="common">Rat hookworm</name>
    <dbReference type="NCBI Taxonomy" id="27835"/>
    <lineage>
        <taxon>Eukaryota</taxon>
        <taxon>Metazoa</taxon>
        <taxon>Ecdysozoa</taxon>
        <taxon>Nematoda</taxon>
        <taxon>Chromadorea</taxon>
        <taxon>Rhabditida</taxon>
        <taxon>Rhabditina</taxon>
        <taxon>Rhabditomorpha</taxon>
        <taxon>Strongyloidea</taxon>
        <taxon>Heligmosomidae</taxon>
        <taxon>Nippostrongylus</taxon>
    </lineage>
</organism>
<evidence type="ECO:0000256" key="5">
    <source>
        <dbReference type="ARBA" id="ARBA00022840"/>
    </source>
</evidence>
<dbReference type="PANTHER" id="PTHR10520">
    <property type="entry name" value="TRIFUNCTIONAL PURINE BIOSYNTHETIC PROTEIN ADENOSINE-3-RELATED"/>
    <property type="match status" value="1"/>
</dbReference>